<feature type="domain" description="Glycosyltransferase Maf N-terminal" evidence="2">
    <location>
        <begin position="56"/>
        <end position="146"/>
    </location>
</feature>
<evidence type="ECO:0008006" key="5">
    <source>
        <dbReference type="Google" id="ProtNLM"/>
    </source>
</evidence>
<evidence type="ECO:0000259" key="2">
    <source>
        <dbReference type="Pfam" id="PF20157"/>
    </source>
</evidence>
<accession>A0A1B7KQM1</accession>
<organism evidence="3 4">
    <name type="scientific">Parageobacillus thermoglucosidasius</name>
    <name type="common">Geobacillus thermoglucosidasius</name>
    <dbReference type="NCBI Taxonomy" id="1426"/>
    <lineage>
        <taxon>Bacteria</taxon>
        <taxon>Bacillati</taxon>
        <taxon>Bacillota</taxon>
        <taxon>Bacilli</taxon>
        <taxon>Bacillales</taxon>
        <taxon>Anoxybacillaceae</taxon>
        <taxon>Parageobacillus</taxon>
    </lineage>
</organism>
<reference evidence="4" key="1">
    <citation type="submission" date="2016-05" db="EMBL/GenBank/DDBJ databases">
        <authorList>
            <person name="Wang W."/>
            <person name="Zhu L."/>
        </authorList>
    </citation>
    <scope>NUCLEOTIDE SEQUENCE [LARGE SCALE GENOMIC DNA]</scope>
    <source>
        <strain evidence="4">W-2</strain>
    </source>
</reference>
<proteinExistence type="predicted"/>
<dbReference type="Pfam" id="PF01973">
    <property type="entry name" value="MptE-like"/>
    <property type="match status" value="1"/>
</dbReference>
<evidence type="ECO:0000313" key="3">
    <source>
        <dbReference type="EMBL" id="OAT72395.1"/>
    </source>
</evidence>
<evidence type="ECO:0000259" key="1">
    <source>
        <dbReference type="Pfam" id="PF01973"/>
    </source>
</evidence>
<dbReference type="Proteomes" id="UP000078290">
    <property type="component" value="Unassembled WGS sequence"/>
</dbReference>
<dbReference type="EMBL" id="LXMA01000034">
    <property type="protein sequence ID" value="OAT72395.1"/>
    <property type="molecule type" value="Genomic_DNA"/>
</dbReference>
<dbReference type="Pfam" id="PF20157">
    <property type="entry name" value="Maf_flag10_N"/>
    <property type="match status" value="1"/>
</dbReference>
<dbReference type="PANTHER" id="PTHR41786:SF1">
    <property type="entry name" value="6-HYDROXYMETHYLPTERIN DIPHOSPHOKINASE MPTE-LIKE DOMAIN-CONTAINING PROTEIN"/>
    <property type="match status" value="1"/>
</dbReference>
<dbReference type="InterPro" id="IPR002826">
    <property type="entry name" value="MptE-like"/>
</dbReference>
<evidence type="ECO:0000313" key="4">
    <source>
        <dbReference type="Proteomes" id="UP000078290"/>
    </source>
</evidence>
<name>A0A1B7KQM1_PARTM</name>
<sequence length="455" mass="51498">MSVLNRNLALIKNKQLRERLLHPVNESIDVDIHPSKKGPPTMKLNGHYLYSRYDPLKDAERFIDSQIDRDAHVYCLFGFGLGYHVQELLQKEPDKQIVVMEPYLSVIRKAAENIDLSNIFLNPNVEILCFEQGQAMIRTLNELAKQQTRWIIPNAWLKAMPQSHPLKRFLEDIKIQEMSFQRFSSLMEKNFAENLKYMDADVGKLFAKFNGQKAVLVSAGPSLDDTVYSLKRLKNKYFILSVGSALRVLKENSIVPDAVIITDPQEFVYKQLDGMGFAQSLIYLSTACHSAVANHKGLRIIAFQKGYPQAESYAGRKNFPLVDTGGSVATTALDILIKMGFSEIVLLGQDLAYSKNRSHALHSTSGVEVVSNENLLSVLANDGTMVKTTTILSIYRRWFERKVAETKHVIFKNTAEKGAVIQGVPFVHISEIISESEHLTECNFSEKINRIINQY</sequence>
<dbReference type="PANTHER" id="PTHR41786">
    <property type="entry name" value="MOTILITY ACCESSORY FACTOR MAF"/>
    <property type="match status" value="1"/>
</dbReference>
<feature type="domain" description="6-hydroxymethylpterin diphosphokinase MptE-like" evidence="1">
    <location>
        <begin position="189"/>
        <end position="355"/>
    </location>
</feature>
<comment type="caution">
    <text evidence="3">The sequence shown here is derived from an EMBL/GenBank/DDBJ whole genome shotgun (WGS) entry which is preliminary data.</text>
</comment>
<dbReference type="RefSeq" id="WP_064552180.1">
    <property type="nucleotide sequence ID" value="NZ_LXMA01000034.1"/>
</dbReference>
<dbReference type="OrthoDB" id="5291305at2"/>
<dbReference type="AlphaFoldDB" id="A0A1B7KQM1"/>
<gene>
    <name evidence="3" type="ORF">A7K69_09710</name>
</gene>
<protein>
    <recommendedName>
        <fullName evidence="5">DUF115 domain-containing protein</fullName>
    </recommendedName>
</protein>
<dbReference type="InterPro" id="IPR045376">
    <property type="entry name" value="Maf_N"/>
</dbReference>